<proteinExistence type="predicted"/>
<dbReference type="RefSeq" id="XP_048141318.1">
    <property type="nucleotide sequence ID" value="XM_048285361.1"/>
</dbReference>
<name>A0ABM3HXK9_9MYRT</name>
<evidence type="ECO:0000313" key="2">
    <source>
        <dbReference type="Proteomes" id="UP000827889"/>
    </source>
</evidence>
<feature type="region of interest" description="Disordered" evidence="1">
    <location>
        <begin position="359"/>
        <end position="402"/>
    </location>
</feature>
<keyword evidence="2" id="KW-1185">Reference proteome</keyword>
<feature type="compositionally biased region" description="Basic and acidic residues" evidence="1">
    <location>
        <begin position="378"/>
        <end position="389"/>
    </location>
</feature>
<sequence>MRYIQDLGPMAKFVAMRNLSQISPQSSVPRNEVPHLQMETFPYVVPNISLGPFQQVAAARSVHQGSVHQKAGPALTDFSYRNPGKPLHLNVHSQSSNFYGGNVLPIGGMNRSEDPRSKIPEASHTLGYPTHQTGQTHFTNKGLDIRNDSERNMTVGIPYSSSFYKPIATTLYGNPNPFATGNIAPDSHGRSFSNMMKDAMRTDGQGKMGEVVSSYPGMHAIAAKRNSPLLPSWQEPSLVASSFIGNDHNDLGHTLQAASFHEESSPGLGQMSNWVSPTNEGSSNGAGRFLYWLIPGHEASSTGAGPVPNWLSLGHGGVSDQVSNYANPVTSKPQFFEFLCPQQSGPTEVDVMGQARIPQPQDQAPRHDTRLGSFFDVQDGRSHDPKGKSIMENPTPSVSQHS</sequence>
<organism evidence="2 3">
    <name type="scientific">Rhodamnia argentea</name>
    <dbReference type="NCBI Taxonomy" id="178133"/>
    <lineage>
        <taxon>Eukaryota</taxon>
        <taxon>Viridiplantae</taxon>
        <taxon>Streptophyta</taxon>
        <taxon>Embryophyta</taxon>
        <taxon>Tracheophyta</taxon>
        <taxon>Spermatophyta</taxon>
        <taxon>Magnoliopsida</taxon>
        <taxon>eudicotyledons</taxon>
        <taxon>Gunneridae</taxon>
        <taxon>Pentapetalae</taxon>
        <taxon>rosids</taxon>
        <taxon>malvids</taxon>
        <taxon>Myrtales</taxon>
        <taxon>Myrtaceae</taxon>
        <taxon>Myrtoideae</taxon>
        <taxon>Myrteae</taxon>
        <taxon>Australasian group</taxon>
        <taxon>Rhodamnia</taxon>
    </lineage>
</organism>
<evidence type="ECO:0000256" key="1">
    <source>
        <dbReference type="SAM" id="MobiDB-lite"/>
    </source>
</evidence>
<evidence type="ECO:0000313" key="3">
    <source>
        <dbReference type="RefSeq" id="XP_048141318.1"/>
    </source>
</evidence>
<dbReference type="GeneID" id="125316599"/>
<accession>A0ABM3HXK9</accession>
<gene>
    <name evidence="3" type="primary">LOC125316599</name>
</gene>
<feature type="compositionally biased region" description="Polar residues" evidence="1">
    <location>
        <begin position="392"/>
        <end position="402"/>
    </location>
</feature>
<reference evidence="3" key="1">
    <citation type="submission" date="2025-08" db="UniProtKB">
        <authorList>
            <consortium name="RefSeq"/>
        </authorList>
    </citation>
    <scope>IDENTIFICATION</scope>
    <source>
        <tissue evidence="3">Leaf</tissue>
    </source>
</reference>
<protein>
    <submittedName>
        <fullName evidence="3">Uncharacterized protein LOC125316599</fullName>
    </submittedName>
</protein>
<dbReference type="Proteomes" id="UP000827889">
    <property type="component" value="Chromosome 9"/>
</dbReference>